<proteinExistence type="predicted"/>
<gene>
    <name evidence="4" type="ORF">BDV95DRAFT_609919</name>
</gene>
<reference evidence="4 5" key="1">
    <citation type="submission" date="2020-01" db="EMBL/GenBank/DDBJ databases">
        <authorList>
            <consortium name="DOE Joint Genome Institute"/>
            <person name="Haridas S."/>
            <person name="Albert R."/>
            <person name="Binder M."/>
            <person name="Bloem J."/>
            <person name="Labutti K."/>
            <person name="Salamov A."/>
            <person name="Andreopoulos B."/>
            <person name="Baker S.E."/>
            <person name="Barry K."/>
            <person name="Bills G."/>
            <person name="Bluhm B.H."/>
            <person name="Cannon C."/>
            <person name="Castanera R."/>
            <person name="Culley D.E."/>
            <person name="Daum C."/>
            <person name="Ezra D."/>
            <person name="Gonzalez J.B."/>
            <person name="Henrissat B."/>
            <person name="Kuo A."/>
            <person name="Liang C."/>
            <person name="Lipzen A."/>
            <person name="Lutzoni F."/>
            <person name="Magnuson J."/>
            <person name="Mondo S."/>
            <person name="Nolan M."/>
            <person name="Ohm R."/>
            <person name="Pangilinan J."/>
            <person name="Park H.-J.H."/>
            <person name="Ramirez L."/>
            <person name="Alfaro M."/>
            <person name="Sun H."/>
            <person name="Tritt A."/>
            <person name="Yoshinaga Y."/>
            <person name="Zwiers L.-H.L."/>
            <person name="Turgeon B.G."/>
            <person name="Goodwin S.B."/>
            <person name="Spatafora J.W."/>
            <person name="Crous P.W."/>
            <person name="Grigoriev I.V."/>
        </authorList>
    </citation>
    <scope>NUCLEOTIDE SEQUENCE [LARGE SCALE GENOMIC DNA]</scope>
    <source>
        <strain evidence="4 5">CBS 611.86</strain>
    </source>
</reference>
<dbReference type="AlphaFoldDB" id="A0A7C8M4Q2"/>
<keyword evidence="2" id="KW-0812">Transmembrane</keyword>
<keyword evidence="2" id="KW-1133">Transmembrane helix</keyword>
<feature type="transmembrane region" description="Helical" evidence="2">
    <location>
        <begin position="177"/>
        <end position="198"/>
    </location>
</feature>
<feature type="region of interest" description="Disordered" evidence="1">
    <location>
        <begin position="257"/>
        <end position="291"/>
    </location>
</feature>
<evidence type="ECO:0008006" key="6">
    <source>
        <dbReference type="Google" id="ProtNLM"/>
    </source>
</evidence>
<organism evidence="4 5">
    <name type="scientific">Massariosphaeria phaeospora</name>
    <dbReference type="NCBI Taxonomy" id="100035"/>
    <lineage>
        <taxon>Eukaryota</taxon>
        <taxon>Fungi</taxon>
        <taxon>Dikarya</taxon>
        <taxon>Ascomycota</taxon>
        <taxon>Pezizomycotina</taxon>
        <taxon>Dothideomycetes</taxon>
        <taxon>Pleosporomycetidae</taxon>
        <taxon>Pleosporales</taxon>
        <taxon>Pleosporales incertae sedis</taxon>
        <taxon>Massariosphaeria</taxon>
    </lineage>
</organism>
<protein>
    <recommendedName>
        <fullName evidence="6">Mid2 domain-containing protein</fullName>
    </recommendedName>
</protein>
<sequence length="291" mass="31560">MRLLAIFTLTAPVSAAVNAKCYFPGGAQSKGQACFPDQENSACCGPTFVCLSNGLCQPGPDSRQQYSYKFYRSACTDASWNSTECPQFCTGPGHDQDSGEGLQNCGTDKYCCKENYDCCSDSKNIFEIGTGNIVMTISASGSRSSSTSVSSAGASSTAPVSSNRAPSQRQNTTAIRVGVGLGVGILIAILVGVFVYLSRRRIKRAAPRQIPETELERLGKLKQSYQPPAVLEPSELDEQHKAWIPKEPQELEHKPLYEVPSPEPLAGSSDWKYGSERHWEDVNQPETRGMV</sequence>
<keyword evidence="2" id="KW-0472">Membrane</keyword>
<evidence type="ECO:0000313" key="5">
    <source>
        <dbReference type="Proteomes" id="UP000481861"/>
    </source>
</evidence>
<feature type="region of interest" description="Disordered" evidence="1">
    <location>
        <begin position="143"/>
        <end position="170"/>
    </location>
</feature>
<accession>A0A7C8M4Q2</accession>
<name>A0A7C8M4Q2_9PLEO</name>
<dbReference type="CDD" id="cd12087">
    <property type="entry name" value="TM_EGFR-like"/>
    <property type="match status" value="1"/>
</dbReference>
<dbReference type="OrthoDB" id="5215637at2759"/>
<keyword evidence="3" id="KW-0732">Signal</keyword>
<evidence type="ECO:0000313" key="4">
    <source>
        <dbReference type="EMBL" id="KAF2868438.1"/>
    </source>
</evidence>
<feature type="signal peptide" evidence="3">
    <location>
        <begin position="1"/>
        <end position="15"/>
    </location>
</feature>
<evidence type="ECO:0000256" key="3">
    <source>
        <dbReference type="SAM" id="SignalP"/>
    </source>
</evidence>
<evidence type="ECO:0000256" key="1">
    <source>
        <dbReference type="SAM" id="MobiDB-lite"/>
    </source>
</evidence>
<feature type="chain" id="PRO_5028838201" description="Mid2 domain-containing protein" evidence="3">
    <location>
        <begin position="16"/>
        <end position="291"/>
    </location>
</feature>
<keyword evidence="5" id="KW-1185">Reference proteome</keyword>
<dbReference type="Proteomes" id="UP000481861">
    <property type="component" value="Unassembled WGS sequence"/>
</dbReference>
<dbReference type="EMBL" id="JAADJZ010000019">
    <property type="protein sequence ID" value="KAF2868438.1"/>
    <property type="molecule type" value="Genomic_DNA"/>
</dbReference>
<feature type="compositionally biased region" description="Low complexity" evidence="1">
    <location>
        <begin position="143"/>
        <end position="162"/>
    </location>
</feature>
<comment type="caution">
    <text evidence="4">The sequence shown here is derived from an EMBL/GenBank/DDBJ whole genome shotgun (WGS) entry which is preliminary data.</text>
</comment>
<evidence type="ECO:0000256" key="2">
    <source>
        <dbReference type="SAM" id="Phobius"/>
    </source>
</evidence>